<dbReference type="AlphaFoldDB" id="A0A165D219"/>
<dbReference type="InParanoid" id="A0A165D219"/>
<gene>
    <name evidence="2" type="ORF">CALCODRAFT_459927</name>
</gene>
<protein>
    <submittedName>
        <fullName evidence="2">PLP-dependent transferase</fullName>
    </submittedName>
</protein>
<dbReference type="InterPro" id="IPR015421">
    <property type="entry name" value="PyrdxlP-dep_Trfase_major"/>
</dbReference>
<keyword evidence="2" id="KW-0808">Transferase</keyword>
<dbReference type="OrthoDB" id="420046at2759"/>
<dbReference type="Proteomes" id="UP000076842">
    <property type="component" value="Unassembled WGS sequence"/>
</dbReference>
<sequence>MAIAPLDPLVECRPHFPALASDYIFGDSAGGSQCLKTAVDEIADYLLNTNVQHGADYSVSVKATERVQQGVEATKIFVNAESSDEIVFGSSTTQLVENLARAYTDLEPDDEIVVTLTDHEANTGPWARLATRYNLKFNIWAPKPINPANPFSVSLVLDDLLPLLSTKTRIVAFTACSNILGELTDVKGIVKAIREKTKGGKGELRQKRGAEICVDCVAYAPHRRIDVQDWDVDYAVFSYYKVYGPHASAMYARLSSIAGLSSLAHYFYNPAPVKAMKLQPGGAGYELTYGTSAVLPYIRSLGGPNGDLDVAFQRMAAQEEVLVKKLMDYLTSEASYKKGVRIVGYEGADRLKRAPTISFIVVGEDGLTKKMQSKDVVAAFDKKGNMGIRWGNFYAYRLCTALLGEDSVADGVVRTSLVHYNTVEEVDRLIAVFEEVLV</sequence>
<evidence type="ECO:0000313" key="3">
    <source>
        <dbReference type="Proteomes" id="UP000076842"/>
    </source>
</evidence>
<dbReference type="SUPFAM" id="SSF53383">
    <property type="entry name" value="PLP-dependent transferases"/>
    <property type="match status" value="1"/>
</dbReference>
<keyword evidence="3" id="KW-1185">Reference proteome</keyword>
<dbReference type="Pfam" id="PF00266">
    <property type="entry name" value="Aminotran_5"/>
    <property type="match status" value="1"/>
</dbReference>
<dbReference type="InterPro" id="IPR015422">
    <property type="entry name" value="PyrdxlP-dep_Trfase_small"/>
</dbReference>
<feature type="domain" description="Aminotransferase class V" evidence="1">
    <location>
        <begin position="25"/>
        <end position="429"/>
    </location>
</feature>
<dbReference type="InterPro" id="IPR000192">
    <property type="entry name" value="Aminotrans_V_dom"/>
</dbReference>
<organism evidence="2 3">
    <name type="scientific">Calocera cornea HHB12733</name>
    <dbReference type="NCBI Taxonomy" id="1353952"/>
    <lineage>
        <taxon>Eukaryota</taxon>
        <taxon>Fungi</taxon>
        <taxon>Dikarya</taxon>
        <taxon>Basidiomycota</taxon>
        <taxon>Agaricomycotina</taxon>
        <taxon>Dacrymycetes</taxon>
        <taxon>Dacrymycetales</taxon>
        <taxon>Dacrymycetaceae</taxon>
        <taxon>Calocera</taxon>
    </lineage>
</organism>
<dbReference type="STRING" id="1353952.A0A165D219"/>
<dbReference type="EMBL" id="KV424086">
    <property type="protein sequence ID" value="KZT51899.1"/>
    <property type="molecule type" value="Genomic_DNA"/>
</dbReference>
<dbReference type="GO" id="GO:0016740">
    <property type="term" value="F:transferase activity"/>
    <property type="evidence" value="ECO:0007669"/>
    <property type="project" value="UniProtKB-KW"/>
</dbReference>
<proteinExistence type="predicted"/>
<dbReference type="InterPro" id="IPR015424">
    <property type="entry name" value="PyrdxlP-dep_Trfase"/>
</dbReference>
<dbReference type="Gene3D" id="3.90.1150.10">
    <property type="entry name" value="Aspartate Aminotransferase, domain 1"/>
    <property type="match status" value="1"/>
</dbReference>
<reference evidence="2 3" key="1">
    <citation type="journal article" date="2016" name="Mol. Biol. Evol.">
        <title>Comparative Genomics of Early-Diverging Mushroom-Forming Fungi Provides Insights into the Origins of Lignocellulose Decay Capabilities.</title>
        <authorList>
            <person name="Nagy L.G."/>
            <person name="Riley R."/>
            <person name="Tritt A."/>
            <person name="Adam C."/>
            <person name="Daum C."/>
            <person name="Floudas D."/>
            <person name="Sun H."/>
            <person name="Yadav J.S."/>
            <person name="Pangilinan J."/>
            <person name="Larsson K.H."/>
            <person name="Matsuura K."/>
            <person name="Barry K."/>
            <person name="Labutti K."/>
            <person name="Kuo R."/>
            <person name="Ohm R.A."/>
            <person name="Bhattacharya S.S."/>
            <person name="Shirouzu T."/>
            <person name="Yoshinaga Y."/>
            <person name="Martin F.M."/>
            <person name="Grigoriev I.V."/>
            <person name="Hibbett D.S."/>
        </authorList>
    </citation>
    <scope>NUCLEOTIDE SEQUENCE [LARGE SCALE GENOMIC DNA]</scope>
    <source>
        <strain evidence="2 3">HHB12733</strain>
    </source>
</reference>
<dbReference type="PANTHER" id="PTHR43586">
    <property type="entry name" value="CYSTEINE DESULFURASE"/>
    <property type="match status" value="1"/>
</dbReference>
<name>A0A165D219_9BASI</name>
<dbReference type="PANTHER" id="PTHR43586:SF21">
    <property type="entry name" value="PYRIDOXAL PHOSPHATE (PLP)-DEPENDENT ASPARTATE AMINOTRANSFERASE SUPERFAMILY"/>
    <property type="match status" value="1"/>
</dbReference>
<evidence type="ECO:0000259" key="1">
    <source>
        <dbReference type="Pfam" id="PF00266"/>
    </source>
</evidence>
<evidence type="ECO:0000313" key="2">
    <source>
        <dbReference type="EMBL" id="KZT51899.1"/>
    </source>
</evidence>
<accession>A0A165D219</accession>
<dbReference type="Gene3D" id="3.40.640.10">
    <property type="entry name" value="Type I PLP-dependent aspartate aminotransferase-like (Major domain)"/>
    <property type="match status" value="1"/>
</dbReference>